<feature type="compositionally biased region" description="Basic and acidic residues" evidence="2">
    <location>
        <begin position="285"/>
        <end position="295"/>
    </location>
</feature>
<sequence length="434" mass="47420">MGKWSPAYYDDLLHMKFRYNAVDRLRKLKVEDDLVEINPEPRITHEQFIQELDITDSFTQRLIEILVQEVAARRHSSRTNRGNSRGAAACSTRTANALLALSESCRGSAGARPSRRSEFLFGAHLWDGDSDGTEDVGMDDYTPEPEPLLFGEQPSLTLGTRIGSSLRDASSSQWRPLDLLLSPPNRSSELHSPPPPPAPSTRPSLLPLLSSRGVVRQSFMRRPASVSSASYLASRHRAADFEAQTQRLRDRARARDLLDYVRGPSRGETNAAGGSTPGQAPPESFARRESGPRSEDESDARVPTLSPALPPAPVPAHAHPHSSGPSHNTLRRVTSELSSLDRTIEAHRRELSAAREDFTARFRRGVSSFGSIHHRSPSPITITGPTSGSSAVAAHPQARESLRAALWGATPRDEEGLPTPRSLTPESGHRGYGA</sequence>
<dbReference type="AlphaFoldDB" id="A0A5N5QUC7"/>
<feature type="region of interest" description="Disordered" evidence="2">
    <location>
        <begin position="131"/>
        <end position="152"/>
    </location>
</feature>
<accession>A0A5N5QUC7</accession>
<proteinExistence type="predicted"/>
<feature type="coiled-coil region" evidence="1">
    <location>
        <begin position="330"/>
        <end position="357"/>
    </location>
</feature>
<feature type="compositionally biased region" description="Low complexity" evidence="2">
    <location>
        <begin position="315"/>
        <end position="327"/>
    </location>
</feature>
<name>A0A5N5QUC7_9AGAM</name>
<reference evidence="3 4" key="1">
    <citation type="journal article" date="2019" name="Fungal Biol. Biotechnol.">
        <title>Draft genome sequence of fastidious pathogen Ceratobasidium theobromae, which causes vascular-streak dieback in Theobroma cacao.</title>
        <authorList>
            <person name="Ali S.S."/>
            <person name="Asman A."/>
            <person name="Shao J."/>
            <person name="Firmansyah A.P."/>
            <person name="Susilo A.W."/>
            <person name="Rosmana A."/>
            <person name="McMahon P."/>
            <person name="Junaid M."/>
            <person name="Guest D."/>
            <person name="Kheng T.Y."/>
            <person name="Meinhardt L.W."/>
            <person name="Bailey B.A."/>
        </authorList>
    </citation>
    <scope>NUCLEOTIDE SEQUENCE [LARGE SCALE GENOMIC DNA]</scope>
    <source>
        <strain evidence="3 4">CT2</strain>
    </source>
</reference>
<comment type="caution">
    <text evidence="3">The sequence shown here is derived from an EMBL/GenBank/DDBJ whole genome shotgun (WGS) entry which is preliminary data.</text>
</comment>
<organism evidence="3 4">
    <name type="scientific">Ceratobasidium theobromae</name>
    <dbReference type="NCBI Taxonomy" id="1582974"/>
    <lineage>
        <taxon>Eukaryota</taxon>
        <taxon>Fungi</taxon>
        <taxon>Dikarya</taxon>
        <taxon>Basidiomycota</taxon>
        <taxon>Agaricomycotina</taxon>
        <taxon>Agaricomycetes</taxon>
        <taxon>Cantharellales</taxon>
        <taxon>Ceratobasidiaceae</taxon>
        <taxon>Ceratobasidium</taxon>
    </lineage>
</organism>
<protein>
    <submittedName>
        <fullName evidence="3">Uncharacterized protein</fullName>
    </submittedName>
</protein>
<evidence type="ECO:0000256" key="2">
    <source>
        <dbReference type="SAM" id="MobiDB-lite"/>
    </source>
</evidence>
<evidence type="ECO:0000256" key="1">
    <source>
        <dbReference type="SAM" id="Coils"/>
    </source>
</evidence>
<feature type="region of interest" description="Disordered" evidence="2">
    <location>
        <begin position="255"/>
        <end position="330"/>
    </location>
</feature>
<evidence type="ECO:0000313" key="4">
    <source>
        <dbReference type="Proteomes" id="UP000383932"/>
    </source>
</evidence>
<dbReference type="Proteomes" id="UP000383932">
    <property type="component" value="Unassembled WGS sequence"/>
</dbReference>
<feature type="compositionally biased region" description="Polar residues" evidence="2">
    <location>
        <begin position="378"/>
        <end position="390"/>
    </location>
</feature>
<evidence type="ECO:0000313" key="3">
    <source>
        <dbReference type="EMBL" id="KAB5595365.1"/>
    </source>
</evidence>
<keyword evidence="1" id="KW-0175">Coiled coil</keyword>
<gene>
    <name evidence="3" type="ORF">CTheo_1237</name>
</gene>
<dbReference type="EMBL" id="SSOP01000010">
    <property type="protein sequence ID" value="KAB5595365.1"/>
    <property type="molecule type" value="Genomic_DNA"/>
</dbReference>
<feature type="region of interest" description="Disordered" evidence="2">
    <location>
        <begin position="369"/>
        <end position="434"/>
    </location>
</feature>
<dbReference type="OrthoDB" id="3253137at2759"/>
<feature type="compositionally biased region" description="Acidic residues" evidence="2">
    <location>
        <begin position="131"/>
        <end position="143"/>
    </location>
</feature>
<keyword evidence="4" id="KW-1185">Reference proteome</keyword>
<feature type="region of interest" description="Disordered" evidence="2">
    <location>
        <begin position="175"/>
        <end position="206"/>
    </location>
</feature>